<organism evidence="5 6">
    <name type="scientific">Taibaiella chishuiensis</name>
    <dbReference type="NCBI Taxonomy" id="1434707"/>
    <lineage>
        <taxon>Bacteria</taxon>
        <taxon>Pseudomonadati</taxon>
        <taxon>Bacteroidota</taxon>
        <taxon>Chitinophagia</taxon>
        <taxon>Chitinophagales</taxon>
        <taxon>Chitinophagaceae</taxon>
        <taxon>Taibaiella</taxon>
    </lineage>
</organism>
<keyword evidence="1 5" id="KW-0489">Methyltransferase</keyword>
<evidence type="ECO:0000256" key="1">
    <source>
        <dbReference type="ARBA" id="ARBA00022603"/>
    </source>
</evidence>
<dbReference type="AlphaFoldDB" id="A0A2P8D0N6"/>
<evidence type="ECO:0000313" key="5">
    <source>
        <dbReference type="EMBL" id="PSK90777.1"/>
    </source>
</evidence>
<evidence type="ECO:0000256" key="2">
    <source>
        <dbReference type="ARBA" id="ARBA00022679"/>
    </source>
</evidence>
<dbReference type="SUPFAM" id="SSF53335">
    <property type="entry name" value="S-adenosyl-L-methionine-dependent methyltransferases"/>
    <property type="match status" value="1"/>
</dbReference>
<gene>
    <name evidence="5" type="ORF">B0I18_107189</name>
</gene>
<dbReference type="Proteomes" id="UP000240572">
    <property type="component" value="Unassembled WGS sequence"/>
</dbReference>
<dbReference type="Pfam" id="PF01555">
    <property type="entry name" value="N6_N4_Mtase"/>
    <property type="match status" value="1"/>
</dbReference>
<keyword evidence="2 5" id="KW-0808">Transferase</keyword>
<feature type="domain" description="DNA methylase N-4/N-6" evidence="4">
    <location>
        <begin position="21"/>
        <end position="237"/>
    </location>
</feature>
<evidence type="ECO:0000259" key="4">
    <source>
        <dbReference type="Pfam" id="PF01555"/>
    </source>
</evidence>
<sequence>MNRVYEGDCLEVLTKFPDKCIDMVLCDLPYEITENKWDKCIDLPSLWYQYRRIIKPAGVIALTGQGRFTGKLIESNPDWFKYKIVWIKSKATNFLNANKQPLRRHEDICIFYQQQSIYNPQKIQAKPYDKGVRKDKGSGSYGKFNSSRSLNTDGKRFPTDVIAFEEESLTDWIFFKTAESEGVFHPVQKPVNLGRWLIQTYTVPGQIVLDNACGSGSFLVAAIMEKRQFIGIEKNDHSYHFGRKVDYVAITNKRIRLAFQEMNSRLSFD</sequence>
<dbReference type="InterPro" id="IPR001091">
    <property type="entry name" value="RM_Methyltransferase"/>
</dbReference>
<dbReference type="InterPro" id="IPR029063">
    <property type="entry name" value="SAM-dependent_MTases_sf"/>
</dbReference>
<reference evidence="5 6" key="1">
    <citation type="submission" date="2018-03" db="EMBL/GenBank/DDBJ databases">
        <title>Genomic Encyclopedia of Type Strains, Phase III (KMG-III): the genomes of soil and plant-associated and newly described type strains.</title>
        <authorList>
            <person name="Whitman W."/>
        </authorList>
    </citation>
    <scope>NUCLEOTIDE SEQUENCE [LARGE SCALE GENOMIC DNA]</scope>
    <source>
        <strain evidence="5 6">CGMCC 1.12700</strain>
    </source>
</reference>
<keyword evidence="6" id="KW-1185">Reference proteome</keyword>
<name>A0A2P8D0N6_9BACT</name>
<evidence type="ECO:0000256" key="3">
    <source>
        <dbReference type="RuleBase" id="RU362026"/>
    </source>
</evidence>
<comment type="similarity">
    <text evidence="3">Belongs to the N(4)/N(6)-methyltransferase family.</text>
</comment>
<dbReference type="PRINTS" id="PR00508">
    <property type="entry name" value="S21N4MTFRASE"/>
</dbReference>
<dbReference type="EMBL" id="PYGD01000007">
    <property type="protein sequence ID" value="PSK90777.1"/>
    <property type="molecule type" value="Genomic_DNA"/>
</dbReference>
<dbReference type="GO" id="GO:0008170">
    <property type="term" value="F:N-methyltransferase activity"/>
    <property type="evidence" value="ECO:0007669"/>
    <property type="project" value="InterPro"/>
</dbReference>
<accession>A0A2P8D0N6</accession>
<protein>
    <recommendedName>
        <fullName evidence="3">Methyltransferase</fullName>
        <ecNumber evidence="3">2.1.1.-</ecNumber>
    </recommendedName>
</protein>
<evidence type="ECO:0000313" key="6">
    <source>
        <dbReference type="Proteomes" id="UP000240572"/>
    </source>
</evidence>
<proteinExistence type="inferred from homology"/>
<dbReference type="GO" id="GO:0032259">
    <property type="term" value="P:methylation"/>
    <property type="evidence" value="ECO:0007669"/>
    <property type="project" value="UniProtKB-KW"/>
</dbReference>
<dbReference type="Gene3D" id="3.40.50.150">
    <property type="entry name" value="Vaccinia Virus protein VP39"/>
    <property type="match status" value="1"/>
</dbReference>
<dbReference type="GO" id="GO:0003677">
    <property type="term" value="F:DNA binding"/>
    <property type="evidence" value="ECO:0007669"/>
    <property type="project" value="InterPro"/>
</dbReference>
<dbReference type="EC" id="2.1.1.-" evidence="3"/>
<comment type="caution">
    <text evidence="5">The sequence shown here is derived from an EMBL/GenBank/DDBJ whole genome shotgun (WGS) entry which is preliminary data.</text>
</comment>
<dbReference type="InterPro" id="IPR002941">
    <property type="entry name" value="DNA_methylase_N4/N6"/>
</dbReference>